<dbReference type="InterPro" id="IPR051784">
    <property type="entry name" value="Nod_factor_ABC_transporter"/>
</dbReference>
<evidence type="ECO:0000313" key="3">
    <source>
        <dbReference type="Proteomes" id="UP000051296"/>
    </source>
</evidence>
<dbReference type="EMBL" id="JQAX01000002">
    <property type="protein sequence ID" value="KRN32470.1"/>
    <property type="molecule type" value="Genomic_DNA"/>
</dbReference>
<feature type="transmembrane region" description="Helical" evidence="1">
    <location>
        <begin position="139"/>
        <end position="159"/>
    </location>
</feature>
<reference evidence="2 3" key="1">
    <citation type="journal article" date="2015" name="Genome Announc.">
        <title>Expanding the biotechnology potential of lactobacilli through comparative genomics of 213 strains and associated genera.</title>
        <authorList>
            <person name="Sun Z."/>
            <person name="Harris H.M."/>
            <person name="McCann A."/>
            <person name="Guo C."/>
            <person name="Argimon S."/>
            <person name="Zhang W."/>
            <person name="Yang X."/>
            <person name="Jeffery I.B."/>
            <person name="Cooney J.C."/>
            <person name="Kagawa T.F."/>
            <person name="Liu W."/>
            <person name="Song Y."/>
            <person name="Salvetti E."/>
            <person name="Wrobel A."/>
            <person name="Rasinkangas P."/>
            <person name="Parkhill J."/>
            <person name="Rea M.C."/>
            <person name="O'Sullivan O."/>
            <person name="Ritari J."/>
            <person name="Douillard F.P."/>
            <person name="Paul Ross R."/>
            <person name="Yang R."/>
            <person name="Briner A.E."/>
            <person name="Felis G.E."/>
            <person name="de Vos W.M."/>
            <person name="Barrangou R."/>
            <person name="Klaenhammer T.R."/>
            <person name="Caufield P.W."/>
            <person name="Cui Y."/>
            <person name="Zhang H."/>
            <person name="O'Toole P.W."/>
        </authorList>
    </citation>
    <scope>NUCLEOTIDE SEQUENCE [LARGE SCALE GENOMIC DNA]</scope>
    <source>
        <strain evidence="2 3">DSM 20190</strain>
    </source>
</reference>
<comment type="caution">
    <text evidence="2">The sequence shown here is derived from an EMBL/GenBank/DDBJ whole genome shotgun (WGS) entry which is preliminary data.</text>
</comment>
<feature type="transmembrane region" description="Helical" evidence="1">
    <location>
        <begin position="171"/>
        <end position="192"/>
    </location>
</feature>
<feature type="transmembrane region" description="Helical" evidence="1">
    <location>
        <begin position="262"/>
        <end position="281"/>
    </location>
</feature>
<keyword evidence="1" id="KW-0812">Transmembrane</keyword>
<dbReference type="PANTHER" id="PTHR43229">
    <property type="entry name" value="NODULATION PROTEIN J"/>
    <property type="match status" value="1"/>
</dbReference>
<accession>A0A0R2FYV4</accession>
<keyword evidence="1" id="KW-0472">Membrane</keyword>
<evidence type="ECO:0000313" key="2">
    <source>
        <dbReference type="EMBL" id="KRN32470.1"/>
    </source>
</evidence>
<dbReference type="STRING" id="1123500.GCA_000420365_00599"/>
<keyword evidence="3" id="KW-1185">Reference proteome</keyword>
<dbReference type="AlphaFoldDB" id="A0A0R2FYV4"/>
<gene>
    <name evidence="2" type="ORF">IV68_GL000824</name>
</gene>
<dbReference type="InParanoid" id="A0A0R2FYV4"/>
<proteinExistence type="predicted"/>
<keyword evidence="1" id="KW-1133">Transmembrane helix</keyword>
<dbReference type="Proteomes" id="UP000051296">
    <property type="component" value="Unassembled WGS sequence"/>
</dbReference>
<feature type="transmembrane region" description="Helical" evidence="1">
    <location>
        <begin position="9"/>
        <end position="27"/>
    </location>
</feature>
<dbReference type="PANTHER" id="PTHR43229:SF2">
    <property type="entry name" value="NODULATION PROTEIN J"/>
    <property type="match status" value="1"/>
</dbReference>
<dbReference type="eggNOG" id="COG0842">
    <property type="taxonomic scope" value="Bacteria"/>
</dbReference>
<feature type="transmembrane region" description="Helical" evidence="1">
    <location>
        <begin position="55"/>
        <end position="78"/>
    </location>
</feature>
<sequence>MYTLRDRTSFAMSFISVAILIMMYKLFLNNLQISQLKAAIHSQHVGLAGTTMINFWLISGLVVVTLATAAINGLSVLVEDRVSGKQADFMIAGVKPYRMLLAYLISAVILTFITTGATFLAGTIIFVGWSGLTGFSLVAWSQLVGLMVFASLLACLLALPWVAMMKSLQSFSIFSTMVGTLIGFVAGIYLPLGALSNSLQKLVLSLPFVHEGALFKQILMAPSADSFFKGMSAAARQQYDLFFGNRLTDLAGQVISSGASQLYLLAWLVVASLLTILSYYWSQRH</sequence>
<dbReference type="PATRIC" id="fig|1123500.6.peg.830"/>
<feature type="transmembrane region" description="Helical" evidence="1">
    <location>
        <begin position="99"/>
        <end position="127"/>
    </location>
</feature>
<evidence type="ECO:0000256" key="1">
    <source>
        <dbReference type="SAM" id="Phobius"/>
    </source>
</evidence>
<protein>
    <submittedName>
        <fullName evidence="2">Uncharacterized protein</fullName>
    </submittedName>
</protein>
<name>A0A0R2FYV4_9LACO</name>
<organism evidence="2 3">
    <name type="scientific">Weissella halotolerans DSM 20190</name>
    <dbReference type="NCBI Taxonomy" id="1123500"/>
    <lineage>
        <taxon>Bacteria</taxon>
        <taxon>Bacillati</taxon>
        <taxon>Bacillota</taxon>
        <taxon>Bacilli</taxon>
        <taxon>Lactobacillales</taxon>
        <taxon>Lactobacillaceae</taxon>
        <taxon>Weissella</taxon>
    </lineage>
</organism>